<protein>
    <submittedName>
        <fullName evidence="1">DUF2924 domain-containing protein</fullName>
    </submittedName>
</protein>
<dbReference type="Proteomes" id="UP000824107">
    <property type="component" value="Unassembled WGS sequence"/>
</dbReference>
<proteinExistence type="predicted"/>
<dbReference type="EMBL" id="DVNC01000014">
    <property type="protein sequence ID" value="HIU52705.1"/>
    <property type="molecule type" value="Genomic_DNA"/>
</dbReference>
<dbReference type="AlphaFoldDB" id="A0A9D1M2M9"/>
<organism evidence="1 2">
    <name type="scientific">Candidatus Scatocola faecipullorum</name>
    <dbReference type="NCBI Taxonomy" id="2840917"/>
    <lineage>
        <taxon>Bacteria</taxon>
        <taxon>Pseudomonadati</taxon>
        <taxon>Pseudomonadota</taxon>
        <taxon>Alphaproteobacteria</taxon>
        <taxon>Rhodospirillales</taxon>
        <taxon>Rhodospirillaceae</taxon>
        <taxon>Rhodospirillaceae incertae sedis</taxon>
        <taxon>Candidatus Scatocola</taxon>
    </lineage>
</organism>
<dbReference type="InterPro" id="IPR021322">
    <property type="entry name" value="DUF2924"/>
</dbReference>
<dbReference type="Pfam" id="PF11149">
    <property type="entry name" value="DUF2924"/>
    <property type="match status" value="1"/>
</dbReference>
<gene>
    <name evidence="1" type="ORF">IAD20_01335</name>
</gene>
<evidence type="ECO:0000313" key="2">
    <source>
        <dbReference type="Proteomes" id="UP000824107"/>
    </source>
</evidence>
<evidence type="ECO:0000313" key="1">
    <source>
        <dbReference type="EMBL" id="HIU52705.1"/>
    </source>
</evidence>
<reference evidence="1" key="1">
    <citation type="submission" date="2020-10" db="EMBL/GenBank/DDBJ databases">
        <authorList>
            <person name="Gilroy R."/>
        </authorList>
    </citation>
    <scope>NUCLEOTIDE SEQUENCE</scope>
    <source>
        <strain evidence="1">ChiW3-316</strain>
    </source>
</reference>
<accession>A0A9D1M2M9</accession>
<reference evidence="1" key="2">
    <citation type="journal article" date="2021" name="PeerJ">
        <title>Extensive microbial diversity within the chicken gut microbiome revealed by metagenomics and culture.</title>
        <authorList>
            <person name="Gilroy R."/>
            <person name="Ravi A."/>
            <person name="Getino M."/>
            <person name="Pursley I."/>
            <person name="Horton D.L."/>
            <person name="Alikhan N.F."/>
            <person name="Baker D."/>
            <person name="Gharbi K."/>
            <person name="Hall N."/>
            <person name="Watson M."/>
            <person name="Adriaenssens E.M."/>
            <person name="Foster-Nyarko E."/>
            <person name="Jarju S."/>
            <person name="Secka A."/>
            <person name="Antonio M."/>
            <person name="Oren A."/>
            <person name="Chaudhuri R.R."/>
            <person name="La Ragione R."/>
            <person name="Hildebrand F."/>
            <person name="Pallen M.J."/>
        </authorList>
    </citation>
    <scope>NUCLEOTIDE SEQUENCE</scope>
    <source>
        <strain evidence="1">ChiW3-316</strain>
    </source>
</reference>
<name>A0A9D1M2M9_9PROT</name>
<comment type="caution">
    <text evidence="1">The sequence shown here is derived from an EMBL/GenBank/DDBJ whole genome shotgun (WGS) entry which is preliminary data.</text>
</comment>
<sequence>MIEEDLAKLNTMNINELKKLFLRYFNAHPTLKTKEAYILKLSYRMQELEFGGLSSASRSFLSKISAKAPNVKKVAIAPIGTKIIKQYKGRDYVIRVLENGYELDGQRFKSLSGMAKKITGMKISGSAFFGFNLRGK</sequence>